<gene>
    <name evidence="2" type="ORF">GGR04_002246</name>
</gene>
<evidence type="ECO:0000313" key="2">
    <source>
        <dbReference type="EMBL" id="MBB3998405.1"/>
    </source>
</evidence>
<evidence type="ECO:0000256" key="1">
    <source>
        <dbReference type="SAM" id="SignalP"/>
    </source>
</evidence>
<keyword evidence="1" id="KW-0732">Signal</keyword>
<feature type="chain" id="PRO_5031545952" evidence="1">
    <location>
        <begin position="23"/>
        <end position="278"/>
    </location>
</feature>
<dbReference type="Proteomes" id="UP000542776">
    <property type="component" value="Unassembled WGS sequence"/>
</dbReference>
<comment type="caution">
    <text evidence="2">The sequence shown here is derived from an EMBL/GenBank/DDBJ whole genome shotgun (WGS) entry which is preliminary data.</text>
</comment>
<keyword evidence="3" id="KW-1185">Reference proteome</keyword>
<evidence type="ECO:0000313" key="3">
    <source>
        <dbReference type="Proteomes" id="UP000542776"/>
    </source>
</evidence>
<proteinExistence type="predicted"/>
<reference evidence="2 3" key="1">
    <citation type="submission" date="2020-08" db="EMBL/GenBank/DDBJ databases">
        <title>Genomic Encyclopedia of Type Strains, Phase IV (KMG-IV): sequencing the most valuable type-strain genomes for metagenomic binning, comparative biology and taxonomic classification.</title>
        <authorList>
            <person name="Goeker M."/>
        </authorList>
    </citation>
    <scope>NUCLEOTIDE SEQUENCE [LARGE SCALE GENOMIC DNA]</scope>
    <source>
        <strain evidence="2 3">DSM 102238</strain>
    </source>
</reference>
<dbReference type="AlphaFoldDB" id="A0A7W6H434"/>
<sequence>MRLAASVLTIAAMLALSPAAMAGPDLSRSVSAGAERGAAAFRGIYGEGGISGAAEAVETCYGSLKRTATVEKLAECAALDITAANVDGQAVASLGVPAYSFFSGPKLERRVGAGMKAAGLTKAERAAFDRAIMAALGGGEEEPTPSSSTKADVVSLNSLDGLPYDHNGSEMIVDAGKGVIVYAKPKASIAGTVKPGTVLYRGRPWSLDPRSVPIRGTAFVYKKGCAPAPYEVRGEYRGQGFSLSGAAPVRSKTSCDITGVSTSSGNARLAFESTYMDE</sequence>
<organism evidence="2 3">
    <name type="scientific">Aureimonas pseudogalii</name>
    <dbReference type="NCBI Taxonomy" id="1744844"/>
    <lineage>
        <taxon>Bacteria</taxon>
        <taxon>Pseudomonadati</taxon>
        <taxon>Pseudomonadota</taxon>
        <taxon>Alphaproteobacteria</taxon>
        <taxon>Hyphomicrobiales</taxon>
        <taxon>Aurantimonadaceae</taxon>
        <taxon>Aureimonas</taxon>
    </lineage>
</organism>
<dbReference type="RefSeq" id="WP_183199945.1">
    <property type="nucleotide sequence ID" value="NZ_JACIEK010000005.1"/>
</dbReference>
<dbReference type="EMBL" id="JACIEK010000005">
    <property type="protein sequence ID" value="MBB3998405.1"/>
    <property type="molecule type" value="Genomic_DNA"/>
</dbReference>
<feature type="signal peptide" evidence="1">
    <location>
        <begin position="1"/>
        <end position="22"/>
    </location>
</feature>
<accession>A0A7W6H434</accession>
<name>A0A7W6H434_9HYPH</name>
<protein>
    <submittedName>
        <fullName evidence="2">Uncharacterized protein</fullName>
    </submittedName>
</protein>